<reference evidence="1" key="1">
    <citation type="submission" date="2022-07" db="EMBL/GenBank/DDBJ databases">
        <title>Phylogenomic reconstructions and comparative analyses of Kickxellomycotina fungi.</title>
        <authorList>
            <person name="Reynolds N.K."/>
            <person name="Stajich J.E."/>
            <person name="Barry K."/>
            <person name="Grigoriev I.V."/>
            <person name="Crous P."/>
            <person name="Smith M.E."/>
        </authorList>
    </citation>
    <scope>NUCLEOTIDE SEQUENCE</scope>
    <source>
        <strain evidence="1">NRRL 5244</strain>
    </source>
</reference>
<evidence type="ECO:0000313" key="1">
    <source>
        <dbReference type="EMBL" id="KAJ1927444.1"/>
    </source>
</evidence>
<organism evidence="1 2">
    <name type="scientific">Linderina macrospora</name>
    <dbReference type="NCBI Taxonomy" id="4868"/>
    <lineage>
        <taxon>Eukaryota</taxon>
        <taxon>Fungi</taxon>
        <taxon>Fungi incertae sedis</taxon>
        <taxon>Zoopagomycota</taxon>
        <taxon>Kickxellomycotina</taxon>
        <taxon>Kickxellomycetes</taxon>
        <taxon>Kickxellales</taxon>
        <taxon>Kickxellaceae</taxon>
        <taxon>Linderina</taxon>
    </lineage>
</organism>
<comment type="caution">
    <text evidence="1">The sequence shown here is derived from an EMBL/GenBank/DDBJ whole genome shotgun (WGS) entry which is preliminary data.</text>
</comment>
<name>A0ACC1IXM2_9FUNG</name>
<keyword evidence="2" id="KW-1185">Reference proteome</keyword>
<evidence type="ECO:0000313" key="2">
    <source>
        <dbReference type="Proteomes" id="UP001150603"/>
    </source>
</evidence>
<gene>
    <name evidence="1" type="ORF">FBU59_007220</name>
</gene>
<dbReference type="EMBL" id="JANBPW010006800">
    <property type="protein sequence ID" value="KAJ1927444.1"/>
    <property type="molecule type" value="Genomic_DNA"/>
</dbReference>
<protein>
    <submittedName>
        <fullName evidence="1">Uncharacterized protein</fullName>
    </submittedName>
</protein>
<dbReference type="Proteomes" id="UP001150603">
    <property type="component" value="Unassembled WGS sequence"/>
</dbReference>
<proteinExistence type="predicted"/>
<sequence length="171" mass="18225">EDFDQRGRKGGHHGGNDRFKDFAQDAAVEAIGRGVEGAINYGISNQRGGEYDVIFEDDYNQRGIGNGIGKIGGNIGSDVLGDLFNSWLQGAFNGNQRGGHRGGSGRGKDFIQDAAVEAIGAGVESAINNAIYNQRGGRRGRQGRRTMGPGIHPIKNVDWADVIDVPIGPLY</sequence>
<accession>A0ACC1IXM2</accession>
<feature type="non-terminal residue" evidence="1">
    <location>
        <position position="1"/>
    </location>
</feature>